<evidence type="ECO:0000256" key="1">
    <source>
        <dbReference type="SAM" id="Phobius"/>
    </source>
</evidence>
<dbReference type="PANTHER" id="PTHR11683">
    <property type="entry name" value="MYELIN PROTEOLIPID"/>
    <property type="match status" value="1"/>
</dbReference>
<dbReference type="PROSITE" id="PS51257">
    <property type="entry name" value="PROKAR_LIPOPROTEIN"/>
    <property type="match status" value="1"/>
</dbReference>
<keyword evidence="3" id="KW-1185">Reference proteome</keyword>
<dbReference type="GO" id="GO:0031175">
    <property type="term" value="P:neuron projection development"/>
    <property type="evidence" value="ECO:0007669"/>
    <property type="project" value="TreeGrafter"/>
</dbReference>
<dbReference type="Proteomes" id="UP001175271">
    <property type="component" value="Unassembled WGS sequence"/>
</dbReference>
<comment type="caution">
    <text evidence="2">The sequence shown here is derived from an EMBL/GenBank/DDBJ whole genome shotgun (WGS) entry which is preliminary data.</text>
</comment>
<accession>A0AA39HFD6</accession>
<protein>
    <submittedName>
        <fullName evidence="2">Uncharacterized protein</fullName>
    </submittedName>
</protein>
<gene>
    <name evidence="2" type="ORF">QR680_017661</name>
</gene>
<sequence>MAAGRCCRTIPFGSILATCVAAAGCIVFFVNYDKALTKFILQINTVYKEVKSEDLINLSTKTITIPVSIGFCALAIAFLISNCICTAVVARSYYSNIRSHDENIFTRIFANPVIAAVDIAVAYVWLLAWAALLCAAAFVGMLYVGFINVVKNICTQVLDQNKCIDLKENPLTREIVQQLLGFVKIPDIKICPKDTGIICGEDNDETWTLLGGFIACFVALIGIVHFLMCMSANFARLLAMRRELFSTVRLTPYTRSADETQPYSLRPHPAPRKVFPENGDMKYRTRRGQPLY</sequence>
<organism evidence="2 3">
    <name type="scientific">Steinernema hermaphroditum</name>
    <dbReference type="NCBI Taxonomy" id="289476"/>
    <lineage>
        <taxon>Eukaryota</taxon>
        <taxon>Metazoa</taxon>
        <taxon>Ecdysozoa</taxon>
        <taxon>Nematoda</taxon>
        <taxon>Chromadorea</taxon>
        <taxon>Rhabditida</taxon>
        <taxon>Tylenchina</taxon>
        <taxon>Panagrolaimomorpha</taxon>
        <taxon>Strongyloidoidea</taxon>
        <taxon>Steinernematidae</taxon>
        <taxon>Steinernema</taxon>
    </lineage>
</organism>
<reference evidence="2" key="1">
    <citation type="submission" date="2023-06" db="EMBL/GenBank/DDBJ databases">
        <title>Genomic analysis of the entomopathogenic nematode Steinernema hermaphroditum.</title>
        <authorList>
            <person name="Schwarz E.M."/>
            <person name="Heppert J.K."/>
            <person name="Baniya A."/>
            <person name="Schwartz H.T."/>
            <person name="Tan C.-H."/>
            <person name="Antoshechkin I."/>
            <person name="Sternberg P.W."/>
            <person name="Goodrich-Blair H."/>
            <person name="Dillman A.R."/>
        </authorList>
    </citation>
    <scope>NUCLEOTIDE SEQUENCE</scope>
    <source>
        <strain evidence="2">PS9179</strain>
        <tissue evidence="2">Whole animal</tissue>
    </source>
</reference>
<feature type="transmembrane region" description="Helical" evidence="1">
    <location>
        <begin position="210"/>
        <end position="235"/>
    </location>
</feature>
<evidence type="ECO:0000313" key="3">
    <source>
        <dbReference type="Proteomes" id="UP001175271"/>
    </source>
</evidence>
<dbReference type="InterPro" id="IPR001614">
    <property type="entry name" value="Myelin_PLP"/>
</dbReference>
<feature type="transmembrane region" description="Helical" evidence="1">
    <location>
        <begin position="12"/>
        <end position="32"/>
    </location>
</feature>
<evidence type="ECO:0000313" key="2">
    <source>
        <dbReference type="EMBL" id="KAK0404842.1"/>
    </source>
</evidence>
<keyword evidence="1" id="KW-0472">Membrane</keyword>
<dbReference type="PANTHER" id="PTHR11683:SF12">
    <property type="entry name" value="M6, ISOFORM F"/>
    <property type="match status" value="1"/>
</dbReference>
<dbReference type="EMBL" id="JAUCMV010000004">
    <property type="protein sequence ID" value="KAK0404842.1"/>
    <property type="molecule type" value="Genomic_DNA"/>
</dbReference>
<proteinExistence type="predicted"/>
<dbReference type="Pfam" id="PF01275">
    <property type="entry name" value="Myelin_PLP"/>
    <property type="match status" value="1"/>
</dbReference>
<name>A0AA39HFD6_9BILA</name>
<dbReference type="AlphaFoldDB" id="A0AA39HFD6"/>
<keyword evidence="1" id="KW-1133">Transmembrane helix</keyword>
<dbReference type="GO" id="GO:0005886">
    <property type="term" value="C:plasma membrane"/>
    <property type="evidence" value="ECO:0007669"/>
    <property type="project" value="TreeGrafter"/>
</dbReference>
<feature type="transmembrane region" description="Helical" evidence="1">
    <location>
        <begin position="115"/>
        <end position="143"/>
    </location>
</feature>
<feature type="transmembrane region" description="Helical" evidence="1">
    <location>
        <begin position="67"/>
        <end position="94"/>
    </location>
</feature>
<keyword evidence="1" id="KW-0812">Transmembrane</keyword>